<reference evidence="5" key="1">
    <citation type="submission" date="2022-05" db="EMBL/GenBank/DDBJ databases">
        <title>The Musa troglodytarum L. genome provides insights into the mechanism of non-climacteric behaviour and enrichment of carotenoids.</title>
        <authorList>
            <person name="Wang J."/>
        </authorList>
    </citation>
    <scope>NUCLEOTIDE SEQUENCE</scope>
    <source>
        <tissue evidence="5">Leaf</tissue>
    </source>
</reference>
<feature type="compositionally biased region" description="Polar residues" evidence="1">
    <location>
        <begin position="501"/>
        <end position="518"/>
    </location>
</feature>
<name>A0A9E7JAM9_9LILI</name>
<dbReference type="SMART" id="SM00439">
    <property type="entry name" value="BAH"/>
    <property type="match status" value="1"/>
</dbReference>
<feature type="domain" description="BAH" evidence="3">
    <location>
        <begin position="249"/>
        <end position="368"/>
    </location>
</feature>
<dbReference type="Proteomes" id="UP001055439">
    <property type="component" value="Chromosome 1"/>
</dbReference>
<feature type="domain" description="TFIIS central" evidence="4">
    <location>
        <begin position="469"/>
        <end position="626"/>
    </location>
</feature>
<keyword evidence="2" id="KW-1133">Transmembrane helix</keyword>
<evidence type="ECO:0000313" key="6">
    <source>
        <dbReference type="Proteomes" id="UP001055439"/>
    </source>
</evidence>
<dbReference type="InterPro" id="IPR043151">
    <property type="entry name" value="BAH_sf"/>
</dbReference>
<dbReference type="Pfam" id="PF07500">
    <property type="entry name" value="TFIIS_M"/>
    <property type="match status" value="1"/>
</dbReference>
<dbReference type="Gene3D" id="1.10.472.30">
    <property type="entry name" value="Transcription elongation factor S-II, central domain"/>
    <property type="match status" value="1"/>
</dbReference>
<feature type="compositionally biased region" description="Basic and acidic residues" evidence="1">
    <location>
        <begin position="731"/>
        <end position="744"/>
    </location>
</feature>
<feature type="region of interest" description="Disordered" evidence="1">
    <location>
        <begin position="724"/>
        <end position="744"/>
    </location>
</feature>
<sequence length="744" mass="83536">MIRVRKMDGRIRHLWPRVRIVIVRFPIVLVPLRSSAVLIRFLRPAFPYLKLKTEVLQSGISVNHGHRLAPVQSTRAPPEFVILFTLKDTRSETHSFTHKGRRRCTIVRVVAGVRCKIFTRSNAVAVIGMGKRRVAQVSDDDEEEPRRREDADGDGDRKSKRKKKLRVDEEDEEGGESSSQSKKGGGGGGGRSSRGGKGRVEERDDEEEEEAAAAVEVQEDAKPIGDVVRVSGKGRRKKTHYSSFEYDGNVFELEDPVLLTPEDNKTKPYVAIIKDITQDVDGNVWVTGQWFYRPEEAEKKGGGNWEARDTRQLFYSFHLDEVPAESVMHKCVVHFVPLSKKLPLRQQFPGFLVQNVYDTVEKKLWKLTDKDYEDTKQHEIDLLVQKTRERLGDLPDLESEEVPPDNSDQLSNRRCLRKKGVNPIDVSKSDDATKIEHQMKAETPGSCTSYDSEYKTILAKFKALTSDSYRDRWLDKLLQGIKVACVSKDYVMSDDKKMEASVNSDKNMNGNNETGTSTEPKENISDAGESICWPDAAVQAITALERATYETLGSDFQKYNQKMRQLDFNLKNGAVLARRLLNKELDPVTVLSMSPNELKDGLTAQEKAPKEPEESKQLQMTDARCSRCTEKKVGVADIIQAGGHGDRYQLECIACGYTWYASRDAISSLTIDAPSVAGNVGAAPWATAKFDAVEKSLVSPRESEKPATNLFQKSTAAYMPVLETQRSFNRSKTEDASAPAGHRE</sequence>
<dbReference type="GO" id="GO:0003682">
    <property type="term" value="F:chromatin binding"/>
    <property type="evidence" value="ECO:0007669"/>
    <property type="project" value="InterPro"/>
</dbReference>
<evidence type="ECO:0000259" key="3">
    <source>
        <dbReference type="PROSITE" id="PS51038"/>
    </source>
</evidence>
<dbReference type="AlphaFoldDB" id="A0A9E7JAM9"/>
<evidence type="ECO:0000256" key="2">
    <source>
        <dbReference type="SAM" id="Phobius"/>
    </source>
</evidence>
<feature type="compositionally biased region" description="Gly residues" evidence="1">
    <location>
        <begin position="183"/>
        <end position="195"/>
    </location>
</feature>
<keyword evidence="2" id="KW-0472">Membrane</keyword>
<evidence type="ECO:0000259" key="4">
    <source>
        <dbReference type="PROSITE" id="PS51321"/>
    </source>
</evidence>
<evidence type="ECO:0000313" key="5">
    <source>
        <dbReference type="EMBL" id="URD73966.1"/>
    </source>
</evidence>
<proteinExistence type="predicted"/>
<dbReference type="Pfam" id="PF01426">
    <property type="entry name" value="BAH"/>
    <property type="match status" value="1"/>
</dbReference>
<dbReference type="CDD" id="cd04713">
    <property type="entry name" value="BAH_plant_3"/>
    <property type="match status" value="1"/>
</dbReference>
<dbReference type="PROSITE" id="PS51038">
    <property type="entry name" value="BAH"/>
    <property type="match status" value="1"/>
</dbReference>
<dbReference type="SMART" id="SM00510">
    <property type="entry name" value="TFS2M"/>
    <property type="match status" value="1"/>
</dbReference>
<feature type="compositionally biased region" description="Basic and acidic residues" evidence="1">
    <location>
        <begin position="144"/>
        <end position="157"/>
    </location>
</feature>
<evidence type="ECO:0000256" key="1">
    <source>
        <dbReference type="SAM" id="MobiDB-lite"/>
    </source>
</evidence>
<accession>A0A9E7JAM9</accession>
<gene>
    <name evidence="5" type="ORF">MUK42_08740</name>
</gene>
<dbReference type="PANTHER" id="PTHR46871:SF1">
    <property type="entry name" value="BROMO-ADJACENT HOMOLOGY (BAH) DOMAIN-CONTAINING PROTEIN"/>
    <property type="match status" value="1"/>
</dbReference>
<dbReference type="PROSITE" id="PS51321">
    <property type="entry name" value="TFIIS_CENTRAL"/>
    <property type="match status" value="1"/>
</dbReference>
<feature type="transmembrane region" description="Helical" evidence="2">
    <location>
        <begin position="21"/>
        <end position="42"/>
    </location>
</feature>
<dbReference type="InterPro" id="IPR036575">
    <property type="entry name" value="TFIIS_cen_dom_sf"/>
</dbReference>
<dbReference type="Gene3D" id="2.30.30.490">
    <property type="match status" value="1"/>
</dbReference>
<dbReference type="SUPFAM" id="SSF46942">
    <property type="entry name" value="Elongation factor TFIIS domain 2"/>
    <property type="match status" value="1"/>
</dbReference>
<keyword evidence="6" id="KW-1185">Reference proteome</keyword>
<organism evidence="5 6">
    <name type="scientific">Musa troglodytarum</name>
    <name type="common">fe'i banana</name>
    <dbReference type="NCBI Taxonomy" id="320322"/>
    <lineage>
        <taxon>Eukaryota</taxon>
        <taxon>Viridiplantae</taxon>
        <taxon>Streptophyta</taxon>
        <taxon>Embryophyta</taxon>
        <taxon>Tracheophyta</taxon>
        <taxon>Spermatophyta</taxon>
        <taxon>Magnoliopsida</taxon>
        <taxon>Liliopsida</taxon>
        <taxon>Zingiberales</taxon>
        <taxon>Musaceae</taxon>
        <taxon>Musa</taxon>
    </lineage>
</organism>
<dbReference type="OrthoDB" id="1922186at2759"/>
<dbReference type="EMBL" id="CP097502">
    <property type="protein sequence ID" value="URD73966.1"/>
    <property type="molecule type" value="Genomic_DNA"/>
</dbReference>
<dbReference type="PANTHER" id="PTHR46871">
    <property type="entry name" value="BROMO-ADJACENT HOMOLOGY (BAH) DOMAIN-CONTAINING PROTEIN"/>
    <property type="match status" value="1"/>
</dbReference>
<dbReference type="GO" id="GO:0006351">
    <property type="term" value="P:DNA-templated transcription"/>
    <property type="evidence" value="ECO:0007669"/>
    <property type="project" value="InterPro"/>
</dbReference>
<dbReference type="InterPro" id="IPR003618">
    <property type="entry name" value="TFIIS_cen_dom"/>
</dbReference>
<feature type="region of interest" description="Disordered" evidence="1">
    <location>
        <begin position="501"/>
        <end position="525"/>
    </location>
</feature>
<protein>
    <submittedName>
        <fullName evidence="5">Transcription factor S-II (TFIIS), central domain</fullName>
    </submittedName>
</protein>
<dbReference type="InterPro" id="IPR001025">
    <property type="entry name" value="BAH_dom"/>
</dbReference>
<keyword evidence="2" id="KW-0812">Transmembrane</keyword>
<feature type="region of interest" description="Disordered" evidence="1">
    <location>
        <begin position="132"/>
        <end position="220"/>
    </location>
</feature>